<accession>A0A956NI43</accession>
<dbReference type="GO" id="GO:0000049">
    <property type="term" value="F:tRNA binding"/>
    <property type="evidence" value="ECO:0007669"/>
    <property type="project" value="UniProtKB-UniRule"/>
</dbReference>
<dbReference type="InterPro" id="IPR022803">
    <property type="entry name" value="Ribosomal_uL5_dom_sf"/>
</dbReference>
<dbReference type="Proteomes" id="UP000739538">
    <property type="component" value="Unassembled WGS sequence"/>
</dbReference>
<evidence type="ECO:0000259" key="9">
    <source>
        <dbReference type="Pfam" id="PF00673"/>
    </source>
</evidence>
<dbReference type="InterPro" id="IPR031310">
    <property type="entry name" value="Ribosomal_uL5_N"/>
</dbReference>
<feature type="compositionally biased region" description="Basic and acidic residues" evidence="7">
    <location>
        <begin position="1"/>
        <end position="11"/>
    </location>
</feature>
<dbReference type="GO" id="GO:0019843">
    <property type="term" value="F:rRNA binding"/>
    <property type="evidence" value="ECO:0007669"/>
    <property type="project" value="UniProtKB-UniRule"/>
</dbReference>
<comment type="caution">
    <text evidence="10">The sequence shown here is derived from an EMBL/GenBank/DDBJ whole genome shotgun (WGS) entry which is preliminary data.</text>
</comment>
<sequence>MAKKNDAEGGGKKKGGVDIGTIDPGAPSPSQAYYKDKVASQLADRFQYKSPMQIPKLLKIVVNMGVGDAVANSKLLDSAVDELALITGQKPSIRRAKKSIATFKLREGQPIGAKVTLRGARMWEFFDRLTMVAIPRIRDFRGLPSRSFDGRGNYTFGLKEQVVFPEIDYDKVEKVRGMDITLVTSAPTDEEGLELLKALNWPFRK</sequence>
<keyword evidence="5" id="KW-0699">rRNA-binding</keyword>
<name>A0A956NI43_UNCEI</name>
<evidence type="ECO:0000256" key="1">
    <source>
        <dbReference type="ARBA" id="ARBA00008553"/>
    </source>
</evidence>
<dbReference type="GO" id="GO:0005840">
    <property type="term" value="C:ribosome"/>
    <property type="evidence" value="ECO:0007669"/>
    <property type="project" value="UniProtKB-KW"/>
</dbReference>
<comment type="subunit">
    <text evidence="5">Part of the 50S ribosomal subunit; part of the 5S rRNA/L5/L18/L25 subcomplex. Contacts the 5S rRNA and the P site tRNA. Forms a bridge to the 30S subunit in the 70S ribosome.</text>
</comment>
<dbReference type="InterPro" id="IPR020930">
    <property type="entry name" value="Ribosomal_uL5_bac-type"/>
</dbReference>
<dbReference type="Gene3D" id="3.30.1440.10">
    <property type="match status" value="1"/>
</dbReference>
<dbReference type="EMBL" id="JAGQHS010000100">
    <property type="protein sequence ID" value="MCA9757469.1"/>
    <property type="molecule type" value="Genomic_DNA"/>
</dbReference>
<comment type="function">
    <text evidence="5">This is 1 of the proteins that bind and probably mediate the attachment of the 5S RNA into the large ribosomal subunit, where it forms part of the central protuberance. In the 70S ribosome it contacts protein S13 of the 30S subunit (bridge B1b), connecting the 2 subunits; this bridge is implicated in subunit movement. Contacts the P site tRNA; the 5S rRNA and some of its associated proteins might help stabilize positioning of ribosome-bound tRNAs.</text>
</comment>
<reference evidence="10" key="1">
    <citation type="submission" date="2020-04" db="EMBL/GenBank/DDBJ databases">
        <authorList>
            <person name="Zhang T."/>
        </authorList>
    </citation>
    <scope>NUCLEOTIDE SEQUENCE</scope>
    <source>
        <strain evidence="10">HKST-UBA02</strain>
    </source>
</reference>
<keyword evidence="2 5" id="KW-0689">Ribosomal protein</keyword>
<evidence type="ECO:0000256" key="5">
    <source>
        <dbReference type="HAMAP-Rule" id="MF_01333"/>
    </source>
</evidence>
<evidence type="ECO:0000256" key="2">
    <source>
        <dbReference type="ARBA" id="ARBA00022980"/>
    </source>
</evidence>
<evidence type="ECO:0000256" key="7">
    <source>
        <dbReference type="SAM" id="MobiDB-lite"/>
    </source>
</evidence>
<protein>
    <recommendedName>
        <fullName evidence="4 5">Large ribosomal subunit protein uL5</fullName>
    </recommendedName>
</protein>
<dbReference type="SUPFAM" id="SSF55282">
    <property type="entry name" value="RL5-like"/>
    <property type="match status" value="1"/>
</dbReference>
<evidence type="ECO:0000256" key="4">
    <source>
        <dbReference type="ARBA" id="ARBA00035245"/>
    </source>
</evidence>
<dbReference type="HAMAP" id="MF_01333_B">
    <property type="entry name" value="Ribosomal_uL5_B"/>
    <property type="match status" value="1"/>
</dbReference>
<dbReference type="PANTHER" id="PTHR11994">
    <property type="entry name" value="60S RIBOSOMAL PROTEIN L11-RELATED"/>
    <property type="match status" value="1"/>
</dbReference>
<evidence type="ECO:0000256" key="6">
    <source>
        <dbReference type="RuleBase" id="RU003930"/>
    </source>
</evidence>
<dbReference type="PIRSF" id="PIRSF002161">
    <property type="entry name" value="Ribosomal_L5"/>
    <property type="match status" value="1"/>
</dbReference>
<reference evidence="10" key="2">
    <citation type="journal article" date="2021" name="Microbiome">
        <title>Successional dynamics and alternative stable states in a saline activated sludge microbial community over 9 years.</title>
        <authorList>
            <person name="Wang Y."/>
            <person name="Ye J."/>
            <person name="Ju F."/>
            <person name="Liu L."/>
            <person name="Boyd J.A."/>
            <person name="Deng Y."/>
            <person name="Parks D.H."/>
            <person name="Jiang X."/>
            <person name="Yin X."/>
            <person name="Woodcroft B.J."/>
            <person name="Tyson G.W."/>
            <person name="Hugenholtz P."/>
            <person name="Polz M.F."/>
            <person name="Zhang T."/>
        </authorList>
    </citation>
    <scope>NUCLEOTIDE SEQUENCE</scope>
    <source>
        <strain evidence="10">HKST-UBA02</strain>
    </source>
</reference>
<dbReference type="AlphaFoldDB" id="A0A956NI43"/>
<evidence type="ECO:0000313" key="11">
    <source>
        <dbReference type="Proteomes" id="UP000739538"/>
    </source>
</evidence>
<dbReference type="GO" id="GO:0006412">
    <property type="term" value="P:translation"/>
    <property type="evidence" value="ECO:0007669"/>
    <property type="project" value="UniProtKB-UniRule"/>
</dbReference>
<dbReference type="FunFam" id="3.30.1440.10:FF:000001">
    <property type="entry name" value="50S ribosomal protein L5"/>
    <property type="match status" value="1"/>
</dbReference>
<proteinExistence type="inferred from homology"/>
<evidence type="ECO:0000256" key="3">
    <source>
        <dbReference type="ARBA" id="ARBA00023274"/>
    </source>
</evidence>
<keyword evidence="5" id="KW-0820">tRNA-binding</keyword>
<gene>
    <name evidence="5 10" type="primary">rplE</name>
    <name evidence="10" type="ORF">KDA27_16815</name>
</gene>
<dbReference type="InterPro" id="IPR002132">
    <property type="entry name" value="Ribosomal_uL5"/>
</dbReference>
<dbReference type="Pfam" id="PF00673">
    <property type="entry name" value="Ribosomal_L5_C"/>
    <property type="match status" value="1"/>
</dbReference>
<dbReference type="NCBIfam" id="NF000585">
    <property type="entry name" value="PRK00010.1"/>
    <property type="match status" value="1"/>
</dbReference>
<feature type="domain" description="Large ribosomal subunit protein uL5 N-terminal" evidence="8">
    <location>
        <begin position="50"/>
        <end position="106"/>
    </location>
</feature>
<feature type="region of interest" description="Disordered" evidence="7">
    <location>
        <begin position="1"/>
        <end position="30"/>
    </location>
</feature>
<keyword evidence="3 5" id="KW-0687">Ribonucleoprotein</keyword>
<evidence type="ECO:0000313" key="10">
    <source>
        <dbReference type="EMBL" id="MCA9757469.1"/>
    </source>
</evidence>
<dbReference type="GO" id="GO:0003735">
    <property type="term" value="F:structural constituent of ribosome"/>
    <property type="evidence" value="ECO:0007669"/>
    <property type="project" value="InterPro"/>
</dbReference>
<feature type="domain" description="Large ribosomal subunit protein uL5 C-terminal" evidence="9">
    <location>
        <begin position="110"/>
        <end position="203"/>
    </location>
</feature>
<dbReference type="GO" id="GO:1990904">
    <property type="term" value="C:ribonucleoprotein complex"/>
    <property type="evidence" value="ECO:0007669"/>
    <property type="project" value="UniProtKB-KW"/>
</dbReference>
<dbReference type="Pfam" id="PF00281">
    <property type="entry name" value="Ribosomal_L5"/>
    <property type="match status" value="1"/>
</dbReference>
<organism evidence="10 11">
    <name type="scientific">Eiseniibacteriota bacterium</name>
    <dbReference type="NCBI Taxonomy" id="2212470"/>
    <lineage>
        <taxon>Bacteria</taxon>
        <taxon>Candidatus Eiseniibacteriota</taxon>
    </lineage>
</organism>
<evidence type="ECO:0000259" key="8">
    <source>
        <dbReference type="Pfam" id="PF00281"/>
    </source>
</evidence>
<comment type="similarity">
    <text evidence="1 5 6">Belongs to the universal ribosomal protein uL5 family.</text>
</comment>
<dbReference type="InterPro" id="IPR031309">
    <property type="entry name" value="Ribosomal_uL5_C"/>
</dbReference>
<keyword evidence="5" id="KW-0694">RNA-binding</keyword>